<dbReference type="EMBL" id="AEJM01000036">
    <property type="protein sequence ID" value="EGY33229.1"/>
    <property type="molecule type" value="Genomic_DNA"/>
</dbReference>
<sequence length="40" mass="4884">MVPFILVKKRIEKRPHFTGKKCGHKMQRFLCWRCQQPRNG</sequence>
<comment type="caution">
    <text evidence="1">The sequence shown here is derived from an EMBL/GenBank/DDBJ whole genome shotgun (WGS) entry which is preliminary data.</text>
</comment>
<name>G4AAB7_AGGAC</name>
<accession>G4AAB7</accession>
<evidence type="ECO:0000313" key="2">
    <source>
        <dbReference type="Proteomes" id="UP000005508"/>
    </source>
</evidence>
<protein>
    <submittedName>
        <fullName evidence="1">Uncharacterized protein</fullName>
    </submittedName>
</protein>
<gene>
    <name evidence="1" type="ORF">SC1083_1790</name>
</gene>
<evidence type="ECO:0000313" key="1">
    <source>
        <dbReference type="EMBL" id="EGY33229.1"/>
    </source>
</evidence>
<dbReference type="Proteomes" id="UP000005508">
    <property type="component" value="Unassembled WGS sequence"/>
</dbReference>
<reference evidence="1 2" key="1">
    <citation type="submission" date="2010-10" db="EMBL/GenBank/DDBJ databases">
        <authorList>
            <person name="Chen C."/>
            <person name="Kittichotirat W."/>
            <person name="Asikainen S."/>
            <person name="Bumgarner R."/>
        </authorList>
    </citation>
    <scope>NUCLEOTIDE SEQUENCE [LARGE SCALE GENOMIC DNA]</scope>
    <source>
        <strain evidence="1 2">SC1083</strain>
    </source>
</reference>
<dbReference type="AlphaFoldDB" id="G4AAB7"/>
<organism evidence="1 2">
    <name type="scientific">Aggregatibacter actinomycetemcomitans serotype e str. SC1083</name>
    <dbReference type="NCBI Taxonomy" id="907488"/>
    <lineage>
        <taxon>Bacteria</taxon>
        <taxon>Pseudomonadati</taxon>
        <taxon>Pseudomonadota</taxon>
        <taxon>Gammaproteobacteria</taxon>
        <taxon>Pasteurellales</taxon>
        <taxon>Pasteurellaceae</taxon>
        <taxon>Aggregatibacter</taxon>
    </lineage>
</organism>
<proteinExistence type="predicted"/>